<evidence type="ECO:0000256" key="3">
    <source>
        <dbReference type="PROSITE-ProRule" id="PRU00221"/>
    </source>
</evidence>
<accession>A0A194S3Y0</accession>
<dbReference type="SUPFAM" id="SSF50978">
    <property type="entry name" value="WD40 repeat-like"/>
    <property type="match status" value="2"/>
</dbReference>
<dbReference type="SMART" id="SM00320">
    <property type="entry name" value="WD40"/>
    <property type="match status" value="8"/>
</dbReference>
<dbReference type="Pfam" id="PF00400">
    <property type="entry name" value="WD40"/>
    <property type="match status" value="4"/>
</dbReference>
<dbReference type="GeneID" id="28973198"/>
<dbReference type="PANTHER" id="PTHR19856">
    <property type="entry name" value="WD-REPEATCONTAINING PROTEIN WDR1"/>
    <property type="match status" value="1"/>
</dbReference>
<dbReference type="PANTHER" id="PTHR19856:SF0">
    <property type="entry name" value="WD REPEAT-CONTAINING PROTEIN 1"/>
    <property type="match status" value="1"/>
</dbReference>
<organism evidence="4 5">
    <name type="scientific">Rhodotorula graminis (strain WP1)</name>
    <dbReference type="NCBI Taxonomy" id="578459"/>
    <lineage>
        <taxon>Eukaryota</taxon>
        <taxon>Fungi</taxon>
        <taxon>Dikarya</taxon>
        <taxon>Basidiomycota</taxon>
        <taxon>Pucciniomycotina</taxon>
        <taxon>Microbotryomycetes</taxon>
        <taxon>Sporidiobolales</taxon>
        <taxon>Sporidiobolaceae</taxon>
        <taxon>Rhodotorula</taxon>
    </lineage>
</organism>
<keyword evidence="2" id="KW-0677">Repeat</keyword>
<dbReference type="GO" id="GO:0051015">
    <property type="term" value="F:actin filament binding"/>
    <property type="evidence" value="ECO:0007669"/>
    <property type="project" value="TreeGrafter"/>
</dbReference>
<dbReference type="OrthoDB" id="2306at2759"/>
<name>A0A194S3Y0_RHOGW</name>
<dbReference type="PROSITE" id="PS50294">
    <property type="entry name" value="WD_REPEATS_REGION"/>
    <property type="match status" value="3"/>
</dbReference>
<dbReference type="AlphaFoldDB" id="A0A194S3Y0"/>
<feature type="repeat" description="WD" evidence="3">
    <location>
        <begin position="236"/>
        <end position="277"/>
    </location>
</feature>
<keyword evidence="5" id="KW-1185">Reference proteome</keyword>
<dbReference type="Proteomes" id="UP000053890">
    <property type="component" value="Unassembled WGS sequence"/>
</dbReference>
<evidence type="ECO:0000313" key="5">
    <source>
        <dbReference type="Proteomes" id="UP000053890"/>
    </source>
</evidence>
<dbReference type="PROSITE" id="PS50082">
    <property type="entry name" value="WD_REPEATS_2"/>
    <property type="match status" value="2"/>
</dbReference>
<evidence type="ECO:0000256" key="1">
    <source>
        <dbReference type="ARBA" id="ARBA00022574"/>
    </source>
</evidence>
<dbReference type="InterPro" id="IPR019775">
    <property type="entry name" value="WD40_repeat_CS"/>
</dbReference>
<dbReference type="InterPro" id="IPR001680">
    <property type="entry name" value="WD40_rpt"/>
</dbReference>
<dbReference type="RefSeq" id="XP_018271264.1">
    <property type="nucleotide sequence ID" value="XM_018412749.1"/>
</dbReference>
<proteinExistence type="predicted"/>
<evidence type="ECO:0000313" key="4">
    <source>
        <dbReference type="EMBL" id="KPV75215.1"/>
    </source>
</evidence>
<evidence type="ECO:0000256" key="2">
    <source>
        <dbReference type="ARBA" id="ARBA00022737"/>
    </source>
</evidence>
<feature type="repeat" description="WD" evidence="3">
    <location>
        <begin position="186"/>
        <end position="227"/>
    </location>
</feature>
<dbReference type="Gene3D" id="2.130.10.10">
    <property type="entry name" value="YVTN repeat-like/Quinoprotein amine dehydrogenase"/>
    <property type="match status" value="2"/>
</dbReference>
<dbReference type="EMBL" id="KQ474078">
    <property type="protein sequence ID" value="KPV75215.1"/>
    <property type="molecule type" value="Genomic_DNA"/>
</dbReference>
<dbReference type="OMA" id="FYQGPPF"/>
<protein>
    <submittedName>
        <fullName evidence="4">Uncharacterized protein</fullName>
    </submittedName>
</protein>
<dbReference type="GO" id="GO:0030864">
    <property type="term" value="C:cortical actin cytoskeleton"/>
    <property type="evidence" value="ECO:0007669"/>
    <property type="project" value="TreeGrafter"/>
</dbReference>
<reference evidence="4 5" key="1">
    <citation type="journal article" date="2015" name="Front. Microbiol.">
        <title>Genome sequence of the plant growth promoting endophytic yeast Rhodotorula graminis WP1.</title>
        <authorList>
            <person name="Firrincieli A."/>
            <person name="Otillar R."/>
            <person name="Salamov A."/>
            <person name="Schmutz J."/>
            <person name="Khan Z."/>
            <person name="Redman R.S."/>
            <person name="Fleck N.D."/>
            <person name="Lindquist E."/>
            <person name="Grigoriev I.V."/>
            <person name="Doty S.L."/>
        </authorList>
    </citation>
    <scope>NUCLEOTIDE SEQUENCE [LARGE SCALE GENOMIC DNA]</scope>
    <source>
        <strain evidence="4 5">WP1</strain>
    </source>
</reference>
<dbReference type="PROSITE" id="PS00678">
    <property type="entry name" value="WD_REPEATS_1"/>
    <property type="match status" value="1"/>
</dbReference>
<dbReference type="GO" id="GO:0030042">
    <property type="term" value="P:actin filament depolymerization"/>
    <property type="evidence" value="ECO:0007669"/>
    <property type="project" value="TreeGrafter"/>
</dbReference>
<gene>
    <name evidence="4" type="ORF">RHOBADRAFT_26523</name>
</gene>
<dbReference type="InterPro" id="IPR015943">
    <property type="entry name" value="WD40/YVTN_repeat-like_dom_sf"/>
</dbReference>
<sequence>MASKGSLVQTAVVVPAPTTVRGQSTKLYATPDGKHIAYGAGRTAVIRPIADGDGETRLFGHAHNVTVVKPLSAYYAASGDAAGNVKVWDTTGNYSLKLEAKPLAKINDIAVDAEGKRLVVVGEGRSGFGASFNLDTGSSIGEISGHSKVVNGVAMRGSRPFRAVTGSDDFSTCFLHGVPFKYASTSRRHSRFVQSVAYSPSGALFASAGSDGQVLLYDGTTGEDKGALVDADGPEEQAHAKTVFAVAFAADGKTVATSGADGVTKLWDVESAKVLQKWAFDEGDEVSSQQVGNVFVGTSLVSLSFSGTLHVLDPSSSTPVRALVGHQNPVTALAVAAPNADTIVSGDSAGRVLATGLKGGAAGAVKAVEGQGHKGLVVDVVQTQEGGFVSAGYDDVVKGLSKEAFSSASLPTSSQPKALASAAPTSSALLLATVSSASLLSSSGSSLSSTTDLALPSSSSSASLLAAALSPSGDFAALSTDDAKVHLFDGAGAFQRSIELRANATALAFGVAKGGSPVVAVGLQTGKIPLYDPASGELVQNRWADISARVTCLAFDAQQGKKLAAASLDESVRVYDVDAPSAILSLKNLHRGGVNKVAWAGEGKLVSGGADGAIRVLEVKSA</sequence>
<keyword evidence="1 3" id="KW-0853">WD repeat</keyword>
<dbReference type="InterPro" id="IPR036322">
    <property type="entry name" value="WD40_repeat_dom_sf"/>
</dbReference>
<dbReference type="STRING" id="578459.A0A194S3Y0"/>